<sequence length="704" mass="80136">MDEIARLFQLLQEQEQRFLEEEQRFREDKQCFQERMWEETQRLQETRRIREETKRLREKSQPQVLQGYLQACHSLSLRIQTVTSPSSTTQGVPTNTTGWIFPRRIVPWHDFAAKQKDIWDRLSTGRSFSSKPIFPAQNQLVSRRSTLSDEWELRSFEDFTVQDAVCKLFDAAYDDPPLRPSLNLQGKITFESYPDYIYDDNSTPATRRKARGKGDRAQHYYICQDAHGRSVPVLAIEYIPPHKLSKEAIRTGLQSEIELEWEAIHEDRDKFASKGLAVTVVTQLYSYMIGKGVQYGYICTGEVFVFLFIPEDSTLVFYYVSEPNVDVVDSDENRLHHTAVSQVFAFTLQAILAGPPPQSWHDAAGGLGPGDAELHDIPIDKAATTEFEDQVSPYEGQKWKGFKQSPIRMRSGSSPHPRSLNRQSDDEDEDDKSSAPSPSPNQPNRLAYSSTTSLGTGTSTKDQVQGDGRSFQGGRQKIQDRPFCTQQCLLGLTRGGPMDATCPNIKYHKLEHIDPSEFVRLVRDQLAKDRGRDQDCAPLHLAGSFGTLFKVRLSSHGYTLVAKGMEQLDLPRLEHEHAIYERLQPIQGQHVPVCLGMTHLVLPYYYDCGVYTDFLFLSWGGLRVYECVEQLDKPDAIRAVEAAYASLHELGVLHCGAELRNILYDAQTRNIMIIDFEKAAAPDRQAPSFTRLMLILLRKSGSLW</sequence>
<dbReference type="EMBL" id="MU394354">
    <property type="protein sequence ID" value="KAI6083328.1"/>
    <property type="molecule type" value="Genomic_DNA"/>
</dbReference>
<gene>
    <name evidence="1" type="ORF">F4821DRAFT_280999</name>
</gene>
<proteinExistence type="predicted"/>
<organism evidence="1 2">
    <name type="scientific">Hypoxylon rubiginosum</name>
    <dbReference type="NCBI Taxonomy" id="110542"/>
    <lineage>
        <taxon>Eukaryota</taxon>
        <taxon>Fungi</taxon>
        <taxon>Dikarya</taxon>
        <taxon>Ascomycota</taxon>
        <taxon>Pezizomycotina</taxon>
        <taxon>Sordariomycetes</taxon>
        <taxon>Xylariomycetidae</taxon>
        <taxon>Xylariales</taxon>
        <taxon>Hypoxylaceae</taxon>
        <taxon>Hypoxylon</taxon>
    </lineage>
</organism>
<reference evidence="1 2" key="1">
    <citation type="journal article" date="2022" name="New Phytol.">
        <title>Ecological generalism drives hyperdiversity of secondary metabolite gene clusters in xylarialean endophytes.</title>
        <authorList>
            <person name="Franco M.E.E."/>
            <person name="Wisecaver J.H."/>
            <person name="Arnold A.E."/>
            <person name="Ju Y.M."/>
            <person name="Slot J.C."/>
            <person name="Ahrendt S."/>
            <person name="Moore L.P."/>
            <person name="Eastman K.E."/>
            <person name="Scott K."/>
            <person name="Konkel Z."/>
            <person name="Mondo S.J."/>
            <person name="Kuo A."/>
            <person name="Hayes R.D."/>
            <person name="Haridas S."/>
            <person name="Andreopoulos B."/>
            <person name="Riley R."/>
            <person name="LaButti K."/>
            <person name="Pangilinan J."/>
            <person name="Lipzen A."/>
            <person name="Amirebrahimi M."/>
            <person name="Yan J."/>
            <person name="Adam C."/>
            <person name="Keymanesh K."/>
            <person name="Ng V."/>
            <person name="Louie K."/>
            <person name="Northen T."/>
            <person name="Drula E."/>
            <person name="Henrissat B."/>
            <person name="Hsieh H.M."/>
            <person name="Youens-Clark K."/>
            <person name="Lutzoni F."/>
            <person name="Miadlikowska J."/>
            <person name="Eastwood D.C."/>
            <person name="Hamelin R.C."/>
            <person name="Grigoriev I.V."/>
            <person name="U'Ren J.M."/>
        </authorList>
    </citation>
    <scope>NUCLEOTIDE SEQUENCE [LARGE SCALE GENOMIC DNA]</scope>
    <source>
        <strain evidence="1 2">ER1909</strain>
    </source>
</reference>
<evidence type="ECO:0000313" key="2">
    <source>
        <dbReference type="Proteomes" id="UP001497680"/>
    </source>
</evidence>
<keyword evidence="2" id="KW-1185">Reference proteome</keyword>
<comment type="caution">
    <text evidence="1">The sequence shown here is derived from an EMBL/GenBank/DDBJ whole genome shotgun (WGS) entry which is preliminary data.</text>
</comment>
<protein>
    <submittedName>
        <fullName evidence="1">Uncharacterized protein</fullName>
    </submittedName>
</protein>
<accession>A0ACC0CSF1</accession>
<name>A0ACC0CSF1_9PEZI</name>
<evidence type="ECO:0000313" key="1">
    <source>
        <dbReference type="EMBL" id="KAI6083328.1"/>
    </source>
</evidence>
<dbReference type="Proteomes" id="UP001497680">
    <property type="component" value="Unassembled WGS sequence"/>
</dbReference>